<dbReference type="EMBL" id="CM023487">
    <property type="protein sequence ID" value="KAH6925209.1"/>
    <property type="molecule type" value="Genomic_DNA"/>
</dbReference>
<sequence length="156" mass="16406">MLSATGGEDGAIDECWEQLRESCIHYAKYSPVAVIQAECAIKAARWLAAHGQFCSVGIIIGQNEISPADVLPNHVEADDVLPQIAAGVVVFGSFALGIGSGVYESGFAKTVLHTCGHHLHPCSLQLSTGTPEAAVWLPGGQQLRASAPRRGAYNKP</sequence>
<evidence type="ECO:0000313" key="2">
    <source>
        <dbReference type="Proteomes" id="UP000821845"/>
    </source>
</evidence>
<proteinExistence type="predicted"/>
<gene>
    <name evidence="1" type="ORF">HPB50_001653</name>
</gene>
<protein>
    <submittedName>
        <fullName evidence="1">Uncharacterized protein</fullName>
    </submittedName>
</protein>
<keyword evidence="2" id="KW-1185">Reference proteome</keyword>
<name>A0ACB7RXG7_HYAAI</name>
<accession>A0ACB7RXG7</accession>
<evidence type="ECO:0000313" key="1">
    <source>
        <dbReference type="EMBL" id="KAH6925209.1"/>
    </source>
</evidence>
<organism evidence="1 2">
    <name type="scientific">Hyalomma asiaticum</name>
    <name type="common">Tick</name>
    <dbReference type="NCBI Taxonomy" id="266040"/>
    <lineage>
        <taxon>Eukaryota</taxon>
        <taxon>Metazoa</taxon>
        <taxon>Ecdysozoa</taxon>
        <taxon>Arthropoda</taxon>
        <taxon>Chelicerata</taxon>
        <taxon>Arachnida</taxon>
        <taxon>Acari</taxon>
        <taxon>Parasitiformes</taxon>
        <taxon>Ixodida</taxon>
        <taxon>Ixodoidea</taxon>
        <taxon>Ixodidae</taxon>
        <taxon>Hyalomminae</taxon>
        <taxon>Hyalomma</taxon>
    </lineage>
</organism>
<reference evidence="1" key="1">
    <citation type="submission" date="2020-05" db="EMBL/GenBank/DDBJ databases">
        <title>Large-scale comparative analyses of tick genomes elucidate their genetic diversity and vector capacities.</title>
        <authorList>
            <person name="Jia N."/>
            <person name="Wang J."/>
            <person name="Shi W."/>
            <person name="Du L."/>
            <person name="Sun Y."/>
            <person name="Zhan W."/>
            <person name="Jiang J."/>
            <person name="Wang Q."/>
            <person name="Zhang B."/>
            <person name="Ji P."/>
            <person name="Sakyi L.B."/>
            <person name="Cui X."/>
            <person name="Yuan T."/>
            <person name="Jiang B."/>
            <person name="Yang W."/>
            <person name="Lam T.T.-Y."/>
            <person name="Chang Q."/>
            <person name="Ding S."/>
            <person name="Wang X."/>
            <person name="Zhu J."/>
            <person name="Ruan X."/>
            <person name="Zhao L."/>
            <person name="Wei J."/>
            <person name="Que T."/>
            <person name="Du C."/>
            <person name="Cheng J."/>
            <person name="Dai P."/>
            <person name="Han X."/>
            <person name="Huang E."/>
            <person name="Gao Y."/>
            <person name="Liu J."/>
            <person name="Shao H."/>
            <person name="Ye R."/>
            <person name="Li L."/>
            <person name="Wei W."/>
            <person name="Wang X."/>
            <person name="Wang C."/>
            <person name="Yang T."/>
            <person name="Huo Q."/>
            <person name="Li W."/>
            <person name="Guo W."/>
            <person name="Chen H."/>
            <person name="Zhou L."/>
            <person name="Ni X."/>
            <person name="Tian J."/>
            <person name="Zhou Y."/>
            <person name="Sheng Y."/>
            <person name="Liu T."/>
            <person name="Pan Y."/>
            <person name="Xia L."/>
            <person name="Li J."/>
            <person name="Zhao F."/>
            <person name="Cao W."/>
        </authorList>
    </citation>
    <scope>NUCLEOTIDE SEQUENCE</scope>
    <source>
        <strain evidence="1">Hyas-2018</strain>
    </source>
</reference>
<comment type="caution">
    <text evidence="1">The sequence shown here is derived from an EMBL/GenBank/DDBJ whole genome shotgun (WGS) entry which is preliminary data.</text>
</comment>
<dbReference type="Proteomes" id="UP000821845">
    <property type="component" value="Chromosome 7"/>
</dbReference>